<evidence type="ECO:0000259" key="2">
    <source>
        <dbReference type="Pfam" id="PF16321"/>
    </source>
</evidence>
<dbReference type="EMBL" id="JXZB01000001">
    <property type="protein sequence ID" value="KIQ66575.1"/>
    <property type="molecule type" value="Genomic_DNA"/>
</dbReference>
<dbReference type="AlphaFoldDB" id="A0A0D0NEA4"/>
<dbReference type="OrthoDB" id="3825664at2"/>
<dbReference type="GO" id="GO:0022627">
    <property type="term" value="C:cytosolic small ribosomal subunit"/>
    <property type="evidence" value="ECO:0007669"/>
    <property type="project" value="TreeGrafter"/>
</dbReference>
<evidence type="ECO:0000256" key="1">
    <source>
        <dbReference type="SAM" id="MobiDB-lite"/>
    </source>
</evidence>
<name>A0A0D0NEA4_KITGR</name>
<evidence type="ECO:0000313" key="4">
    <source>
        <dbReference type="Proteomes" id="UP000032066"/>
    </source>
</evidence>
<dbReference type="GO" id="GO:0045900">
    <property type="term" value="P:negative regulation of translational elongation"/>
    <property type="evidence" value="ECO:0007669"/>
    <property type="project" value="TreeGrafter"/>
</dbReference>
<gene>
    <name evidence="3" type="ORF">TR51_03255</name>
</gene>
<dbReference type="PANTHER" id="PTHR33231">
    <property type="entry name" value="30S RIBOSOMAL PROTEIN"/>
    <property type="match status" value="1"/>
</dbReference>
<keyword evidence="4" id="KW-1185">Reference proteome</keyword>
<sequence>MDVAESITLHPGGLPGEAAALARTRIAAVTQDASALVEAVRIRLAGAPGRVLAQVNAEVDGRRVRVQLAARNIGEAADRLADGLGRRIRAVSASWRPRPWPSAGDRAIGVPTTGSERIVRVKSAPLVWCSPDAAVRTLDAMDYDIHLFTDPATETDAVVHRVGPTGYRLARTRPAAPPQRPATPLTLSPHPAPPLTDRQAAARLTAAELPYLFFADPVTHRGRLLYRRLDGDLALVVPAG</sequence>
<dbReference type="Gene3D" id="3.30.505.50">
    <property type="entry name" value="Sigma 54 modulation/S30EA ribosomal protein, C-terminal domain"/>
    <property type="match status" value="2"/>
</dbReference>
<feature type="domain" description="Sigma 54 modulation/S30EA ribosomal protein C-terminal" evidence="2">
    <location>
        <begin position="116"/>
        <end position="169"/>
    </location>
</feature>
<evidence type="ECO:0000313" key="3">
    <source>
        <dbReference type="EMBL" id="KIQ66575.1"/>
    </source>
</evidence>
<proteinExistence type="predicted"/>
<dbReference type="RefSeq" id="WP_043907850.1">
    <property type="nucleotide sequence ID" value="NZ_CP173360.1"/>
</dbReference>
<feature type="region of interest" description="Disordered" evidence="1">
    <location>
        <begin position="169"/>
        <end position="196"/>
    </location>
</feature>
<reference evidence="3 4" key="1">
    <citation type="submission" date="2015-02" db="EMBL/GenBank/DDBJ databases">
        <title>Draft genome sequence of Kitasatospora griseola MF730-N6, a bafilomycin, terpentecin and satosporin producer.</title>
        <authorList>
            <person name="Arens J.C."/>
            <person name="Haltli B."/>
            <person name="Kerr R.G."/>
        </authorList>
    </citation>
    <scope>NUCLEOTIDE SEQUENCE [LARGE SCALE GENOMIC DNA]</scope>
    <source>
        <strain evidence="3 4">MF730-N6</strain>
    </source>
</reference>
<dbReference type="InterPro" id="IPR032528">
    <property type="entry name" value="Ribosom_S30AE_C"/>
</dbReference>
<organism evidence="3 4">
    <name type="scientific">Kitasatospora griseola</name>
    <name type="common">Streptomyces griseolosporeus</name>
    <dbReference type="NCBI Taxonomy" id="2064"/>
    <lineage>
        <taxon>Bacteria</taxon>
        <taxon>Bacillati</taxon>
        <taxon>Actinomycetota</taxon>
        <taxon>Actinomycetes</taxon>
        <taxon>Kitasatosporales</taxon>
        <taxon>Streptomycetaceae</taxon>
        <taxon>Kitasatospora</taxon>
    </lineage>
</organism>
<dbReference type="InterPro" id="IPR050574">
    <property type="entry name" value="HPF/YfiA_ribosome-assoc"/>
</dbReference>
<dbReference type="STRING" id="2064.TR51_03255"/>
<dbReference type="PANTHER" id="PTHR33231:SF1">
    <property type="entry name" value="30S RIBOSOMAL PROTEIN"/>
    <property type="match status" value="1"/>
</dbReference>
<protein>
    <recommendedName>
        <fullName evidence="2">Sigma 54 modulation/S30EA ribosomal protein C-terminal domain-containing protein</fullName>
    </recommendedName>
</protein>
<dbReference type="Proteomes" id="UP000032066">
    <property type="component" value="Unassembled WGS sequence"/>
</dbReference>
<dbReference type="PATRIC" id="fig|2064.6.peg.732"/>
<comment type="caution">
    <text evidence="3">The sequence shown here is derived from an EMBL/GenBank/DDBJ whole genome shotgun (WGS) entry which is preliminary data.</text>
</comment>
<dbReference type="GO" id="GO:0043024">
    <property type="term" value="F:ribosomal small subunit binding"/>
    <property type="evidence" value="ECO:0007669"/>
    <property type="project" value="TreeGrafter"/>
</dbReference>
<dbReference type="InterPro" id="IPR038416">
    <property type="entry name" value="Ribosom_S30AE_C_sf"/>
</dbReference>
<accession>A0A0D0NEA4</accession>
<dbReference type="Pfam" id="PF16321">
    <property type="entry name" value="Ribosom_S30AE_C"/>
    <property type="match status" value="1"/>
</dbReference>